<evidence type="ECO:0000313" key="2">
    <source>
        <dbReference type="EMBL" id="ONK55555.1"/>
    </source>
</evidence>
<dbReference type="Proteomes" id="UP000243459">
    <property type="component" value="Unassembled WGS sequence"/>
</dbReference>
<evidence type="ECO:0000313" key="3">
    <source>
        <dbReference type="Proteomes" id="UP000243459"/>
    </source>
</evidence>
<sequence>MAPKTTVGKGKKVAGSSDEPAAPPTFPVLYPSVPISPRGDLGSDGTQATEYHPCYSALAGIPIFGD</sequence>
<dbReference type="Gramene" id="ONK55555">
    <property type="protein sequence ID" value="ONK55555"/>
    <property type="gene ID" value="A4U43_UnF1700"/>
</dbReference>
<proteinExistence type="predicted"/>
<protein>
    <submittedName>
        <fullName evidence="2">Uncharacterized protein</fullName>
    </submittedName>
</protein>
<accession>A0A1R3L7G1</accession>
<reference evidence="3" key="1">
    <citation type="journal article" date="2017" name="Nat. Commun.">
        <title>The asparagus genome sheds light on the origin and evolution of a young Y chromosome.</title>
        <authorList>
            <person name="Harkess A."/>
            <person name="Zhou J."/>
            <person name="Xu C."/>
            <person name="Bowers J.E."/>
            <person name="Van der Hulst R."/>
            <person name="Ayyampalayam S."/>
            <person name="Mercati F."/>
            <person name="Riccardi P."/>
            <person name="McKain M.R."/>
            <person name="Kakrana A."/>
            <person name="Tang H."/>
            <person name="Ray J."/>
            <person name="Groenendijk J."/>
            <person name="Arikit S."/>
            <person name="Mathioni S.M."/>
            <person name="Nakano M."/>
            <person name="Shan H."/>
            <person name="Telgmann-Rauber A."/>
            <person name="Kanno A."/>
            <person name="Yue Z."/>
            <person name="Chen H."/>
            <person name="Li W."/>
            <person name="Chen Y."/>
            <person name="Xu X."/>
            <person name="Zhang Y."/>
            <person name="Luo S."/>
            <person name="Chen H."/>
            <person name="Gao J."/>
            <person name="Mao Z."/>
            <person name="Pires J.C."/>
            <person name="Luo M."/>
            <person name="Kudrna D."/>
            <person name="Wing R.A."/>
            <person name="Meyers B.C."/>
            <person name="Yi K."/>
            <person name="Kong H."/>
            <person name="Lavrijsen P."/>
            <person name="Sunseri F."/>
            <person name="Falavigna A."/>
            <person name="Ye Y."/>
            <person name="Leebens-Mack J.H."/>
            <person name="Chen G."/>
        </authorList>
    </citation>
    <scope>NUCLEOTIDE SEQUENCE [LARGE SCALE GENOMIC DNA]</scope>
    <source>
        <strain evidence="3">cv. DH0086</strain>
    </source>
</reference>
<organism evidence="2 3">
    <name type="scientific">Asparagus officinalis</name>
    <name type="common">Garden asparagus</name>
    <dbReference type="NCBI Taxonomy" id="4686"/>
    <lineage>
        <taxon>Eukaryota</taxon>
        <taxon>Viridiplantae</taxon>
        <taxon>Streptophyta</taxon>
        <taxon>Embryophyta</taxon>
        <taxon>Tracheophyta</taxon>
        <taxon>Spermatophyta</taxon>
        <taxon>Magnoliopsida</taxon>
        <taxon>Liliopsida</taxon>
        <taxon>Asparagales</taxon>
        <taxon>Asparagaceae</taxon>
        <taxon>Asparagoideae</taxon>
        <taxon>Asparagus</taxon>
    </lineage>
</organism>
<keyword evidence="3" id="KW-1185">Reference proteome</keyword>
<gene>
    <name evidence="2" type="ORF">A4U43_UnF1700</name>
</gene>
<name>A0A1R3L7G1_ASPOF</name>
<dbReference type="AlphaFoldDB" id="A0A1R3L7G1"/>
<feature type="region of interest" description="Disordered" evidence="1">
    <location>
        <begin position="1"/>
        <end position="26"/>
    </location>
</feature>
<evidence type="ECO:0000256" key="1">
    <source>
        <dbReference type="SAM" id="MobiDB-lite"/>
    </source>
</evidence>
<dbReference type="EMBL" id="KV863391">
    <property type="protein sequence ID" value="ONK55555.1"/>
    <property type="molecule type" value="Genomic_DNA"/>
</dbReference>